<proteinExistence type="predicted"/>
<reference evidence="2" key="1">
    <citation type="submission" date="2014-11" db="EMBL/GenBank/DDBJ databases">
        <authorList>
            <person name="Otto D Thomas"/>
            <person name="Naeem Raeece"/>
        </authorList>
    </citation>
    <scope>NUCLEOTIDE SEQUENCE</scope>
</reference>
<dbReference type="AlphaFoldDB" id="A0A0G4HMU5"/>
<evidence type="ECO:0000256" key="1">
    <source>
        <dbReference type="SAM" id="Phobius"/>
    </source>
</evidence>
<organism evidence="2">
    <name type="scientific">Chromera velia CCMP2878</name>
    <dbReference type="NCBI Taxonomy" id="1169474"/>
    <lineage>
        <taxon>Eukaryota</taxon>
        <taxon>Sar</taxon>
        <taxon>Alveolata</taxon>
        <taxon>Colpodellida</taxon>
        <taxon>Chromeraceae</taxon>
        <taxon>Chromera</taxon>
    </lineage>
</organism>
<accession>A0A0G4HMU5</accession>
<sequence length="214" mass="23914">MGRKVGPHFCTGKYFRDAYAELIEGAGLDAEEHGMIGIGLLADTTATFIIPVYLFLTSTTRKTIESNEGKMLVGFLPRWKLFSNQDATEKQTAALRKMKMDCLRVILGSISKAEKKHPTPAFKLVIHAQSTGVGERGSSCEWKLHFFFHLYLSDRPFAQFAAGVFEKASALLESPCRFCWVKGSQLNKFGKGTSPWGRFPRKTKKQMQKGLAVL</sequence>
<dbReference type="PhylomeDB" id="A0A0G4HMU5"/>
<keyword evidence="1" id="KW-1133">Transmembrane helix</keyword>
<gene>
    <name evidence="2" type="ORF">Cvel_7536</name>
</gene>
<keyword evidence="1" id="KW-0472">Membrane</keyword>
<name>A0A0G4HMU5_9ALVE</name>
<protein>
    <submittedName>
        <fullName evidence="2">Uncharacterized protein</fullName>
    </submittedName>
</protein>
<feature type="transmembrane region" description="Helical" evidence="1">
    <location>
        <begin position="35"/>
        <end position="56"/>
    </location>
</feature>
<evidence type="ECO:0000313" key="2">
    <source>
        <dbReference type="EMBL" id="CEM45481.1"/>
    </source>
</evidence>
<dbReference type="VEuPathDB" id="CryptoDB:Cvel_7536"/>
<dbReference type="EMBL" id="CDMZ01003199">
    <property type="protein sequence ID" value="CEM45481.1"/>
    <property type="molecule type" value="Genomic_DNA"/>
</dbReference>
<keyword evidence="1" id="KW-0812">Transmembrane</keyword>